<dbReference type="SMART" id="SM00439">
    <property type="entry name" value="BAH"/>
    <property type="match status" value="1"/>
</dbReference>
<dbReference type="EMBL" id="JANBPT010000035">
    <property type="protein sequence ID" value="KAJ1929424.1"/>
    <property type="molecule type" value="Genomic_DNA"/>
</dbReference>
<dbReference type="SUPFAM" id="SSF48403">
    <property type="entry name" value="Ankyrin repeat"/>
    <property type="match status" value="1"/>
</dbReference>
<feature type="compositionally biased region" description="Polar residues" evidence="10">
    <location>
        <begin position="126"/>
        <end position="135"/>
    </location>
</feature>
<evidence type="ECO:0000259" key="11">
    <source>
        <dbReference type="PROSITE" id="PS50014"/>
    </source>
</evidence>
<dbReference type="GO" id="GO:0016586">
    <property type="term" value="C:RSC-type complex"/>
    <property type="evidence" value="ECO:0007669"/>
    <property type="project" value="InterPro"/>
</dbReference>
<feature type="compositionally biased region" description="Low complexity" evidence="10">
    <location>
        <begin position="54"/>
        <end position="70"/>
    </location>
</feature>
<keyword evidence="5 9" id="KW-0103">Bromodomain</keyword>
<dbReference type="PANTHER" id="PTHR16062">
    <property type="entry name" value="SWI/SNF-RELATED"/>
    <property type="match status" value="1"/>
</dbReference>
<keyword evidence="2" id="KW-0677">Repeat</keyword>
<feature type="region of interest" description="Disordered" evidence="10">
    <location>
        <begin position="1"/>
        <end position="143"/>
    </location>
</feature>
<feature type="compositionally biased region" description="Low complexity" evidence="10">
    <location>
        <begin position="20"/>
        <end position="46"/>
    </location>
</feature>
<organism evidence="13 14">
    <name type="scientific">Tieghemiomyces parasiticus</name>
    <dbReference type="NCBI Taxonomy" id="78921"/>
    <lineage>
        <taxon>Eukaryota</taxon>
        <taxon>Fungi</taxon>
        <taxon>Fungi incertae sedis</taxon>
        <taxon>Zoopagomycota</taxon>
        <taxon>Kickxellomycotina</taxon>
        <taxon>Dimargaritomycetes</taxon>
        <taxon>Dimargaritales</taxon>
        <taxon>Dimargaritaceae</taxon>
        <taxon>Tieghemiomyces</taxon>
    </lineage>
</organism>
<dbReference type="GO" id="GO:0006338">
    <property type="term" value="P:chromatin remodeling"/>
    <property type="evidence" value="ECO:0007669"/>
    <property type="project" value="InterPro"/>
</dbReference>
<dbReference type="OrthoDB" id="6017at2759"/>
<feature type="domain" description="BAH" evidence="12">
    <location>
        <begin position="574"/>
        <end position="723"/>
    </location>
</feature>
<keyword evidence="14" id="KW-1185">Reference proteome</keyword>
<dbReference type="InterPro" id="IPR036427">
    <property type="entry name" value="Bromodomain-like_sf"/>
</dbReference>
<feature type="compositionally biased region" description="Pro residues" evidence="10">
    <location>
        <begin position="1262"/>
        <end position="1272"/>
    </location>
</feature>
<dbReference type="PROSITE" id="PS51038">
    <property type="entry name" value="BAH"/>
    <property type="match status" value="1"/>
</dbReference>
<feature type="region of interest" description="Disordered" evidence="10">
    <location>
        <begin position="745"/>
        <end position="856"/>
    </location>
</feature>
<feature type="compositionally biased region" description="Low complexity" evidence="10">
    <location>
        <begin position="752"/>
        <end position="771"/>
    </location>
</feature>
<evidence type="ECO:0000256" key="8">
    <source>
        <dbReference type="PROSITE-ProRule" id="PRU00023"/>
    </source>
</evidence>
<dbReference type="Pfam" id="PF00439">
    <property type="entry name" value="Bromodomain"/>
    <property type="match status" value="2"/>
</dbReference>
<comment type="subcellular location">
    <subcellularLocation>
        <location evidence="1">Nucleus</location>
    </subcellularLocation>
</comment>
<gene>
    <name evidence="13" type="ORF">IWQ60_001169</name>
</gene>
<evidence type="ECO:0000256" key="9">
    <source>
        <dbReference type="PROSITE-ProRule" id="PRU00035"/>
    </source>
</evidence>
<keyword evidence="8" id="KW-0040">ANK repeat</keyword>
<comment type="caution">
    <text evidence="13">The sequence shown here is derived from an EMBL/GenBank/DDBJ whole genome shotgun (WGS) entry which is preliminary data.</text>
</comment>
<accession>A0A9W8ADG7</accession>
<dbReference type="Gene3D" id="2.30.30.490">
    <property type="match status" value="1"/>
</dbReference>
<dbReference type="Gene3D" id="1.20.920.10">
    <property type="entry name" value="Bromodomain-like"/>
    <property type="match status" value="2"/>
</dbReference>
<dbReference type="GO" id="GO:0003682">
    <property type="term" value="F:chromatin binding"/>
    <property type="evidence" value="ECO:0007669"/>
    <property type="project" value="InterPro"/>
</dbReference>
<reference evidence="13" key="1">
    <citation type="submission" date="2022-07" db="EMBL/GenBank/DDBJ databases">
        <title>Phylogenomic reconstructions and comparative analyses of Kickxellomycotina fungi.</title>
        <authorList>
            <person name="Reynolds N.K."/>
            <person name="Stajich J.E."/>
            <person name="Barry K."/>
            <person name="Grigoriev I.V."/>
            <person name="Crous P."/>
            <person name="Smith M.E."/>
        </authorList>
    </citation>
    <scope>NUCLEOTIDE SEQUENCE</scope>
    <source>
        <strain evidence="13">RSA 861</strain>
    </source>
</reference>
<proteinExistence type="predicted"/>
<dbReference type="Gene3D" id="1.25.40.20">
    <property type="entry name" value="Ankyrin repeat-containing domain"/>
    <property type="match status" value="1"/>
</dbReference>
<evidence type="ECO:0000256" key="2">
    <source>
        <dbReference type="ARBA" id="ARBA00022737"/>
    </source>
</evidence>
<evidence type="ECO:0000313" key="13">
    <source>
        <dbReference type="EMBL" id="KAJ1929424.1"/>
    </source>
</evidence>
<dbReference type="GO" id="GO:0006368">
    <property type="term" value="P:transcription elongation by RNA polymerase II"/>
    <property type="evidence" value="ECO:0007669"/>
    <property type="project" value="TreeGrafter"/>
</dbReference>
<name>A0A9W8ADG7_9FUNG</name>
<feature type="region of interest" description="Disordered" evidence="10">
    <location>
        <begin position="286"/>
        <end position="313"/>
    </location>
</feature>
<evidence type="ECO:0000259" key="12">
    <source>
        <dbReference type="PROSITE" id="PS51038"/>
    </source>
</evidence>
<feature type="compositionally biased region" description="Low complexity" evidence="10">
    <location>
        <begin position="1051"/>
        <end position="1065"/>
    </location>
</feature>
<feature type="domain" description="Bromo" evidence="11">
    <location>
        <begin position="513"/>
        <end position="583"/>
    </location>
</feature>
<evidence type="ECO:0000256" key="1">
    <source>
        <dbReference type="ARBA" id="ARBA00004123"/>
    </source>
</evidence>
<evidence type="ECO:0000256" key="6">
    <source>
        <dbReference type="ARBA" id="ARBA00023163"/>
    </source>
</evidence>
<feature type="compositionally biased region" description="Acidic residues" evidence="10">
    <location>
        <begin position="802"/>
        <end position="820"/>
    </location>
</feature>
<feature type="compositionally biased region" description="Polar residues" evidence="10">
    <location>
        <begin position="101"/>
        <end position="110"/>
    </location>
</feature>
<feature type="repeat" description="ANK" evidence="8">
    <location>
        <begin position="367"/>
        <end position="394"/>
    </location>
</feature>
<dbReference type="InterPro" id="IPR001487">
    <property type="entry name" value="Bromodomain"/>
</dbReference>
<keyword evidence="3" id="KW-0156">Chromatin regulator</keyword>
<dbReference type="CDD" id="cd04369">
    <property type="entry name" value="Bromodomain"/>
    <property type="match status" value="2"/>
</dbReference>
<dbReference type="InterPro" id="IPR001025">
    <property type="entry name" value="BAH_dom"/>
</dbReference>
<dbReference type="InterPro" id="IPR036770">
    <property type="entry name" value="Ankyrin_rpt-contain_sf"/>
</dbReference>
<dbReference type="InterPro" id="IPR037382">
    <property type="entry name" value="Rsc/polybromo"/>
</dbReference>
<evidence type="ECO:0000256" key="5">
    <source>
        <dbReference type="ARBA" id="ARBA00023117"/>
    </source>
</evidence>
<evidence type="ECO:0000313" key="14">
    <source>
        <dbReference type="Proteomes" id="UP001150569"/>
    </source>
</evidence>
<feature type="region of interest" description="Disordered" evidence="10">
    <location>
        <begin position="450"/>
        <end position="483"/>
    </location>
</feature>
<feature type="compositionally biased region" description="Low complexity" evidence="10">
    <location>
        <begin position="1273"/>
        <end position="1299"/>
    </location>
</feature>
<dbReference type="PRINTS" id="PR00503">
    <property type="entry name" value="BROMODOMAIN"/>
</dbReference>
<dbReference type="PROSITE" id="PS50014">
    <property type="entry name" value="BROMODOMAIN_2"/>
    <property type="match status" value="2"/>
</dbReference>
<sequence length="1383" mass="149492">MPADPPSTLRSSTRTKRGVAADAPAATPTNARPSRRTTAVTASTASIVTDDSELSSSDGASDASGAESDAITSHQGRRSAGCSQTATPTRGNAATTRGTRSSARSANGTDVVTPPAKRVRGASPDTAASSPTRTGTLAHGTPSKSAIVLRARSAAREALHTWCRLTFREVRYYKDSTGRLLSKIFQDLPDEEEYPDYYAAIKQPTSLNMVREKIDDRAYSTAAEFCADIERVFTNALFYNEKSSLVYTDAEFLLNLLRKALKKSPPPFEESIEERVAAVEQTGVQVDPPVTKKPKGPANEGSENGTMTGEKLQSRRLITKSEVEELMAAIEHADYDVAFNILDRVRLDPKALYPTEQDRLKFTWSFLHAAGFFGRFKILASLMEQGIDVNIRDTLYEGTPLAWAAYGDHKRIARALVDRYGADVTATNIHDQVPLDLVAEDEVDDWSQILRKKGDGRDRSKDGTHRAASEAHSAADISSGGRGGDNVVTTARLVPALKEILDLLVNEADPEDEERPIAEMFMELPSAEDYPEYYEVIKEPQAFDLIEKKIGTGHYSTFSAFERDCQLIVENAKFFNERGSQIYDDAEALAKLFKKLKTEVLTKHGLAFLTEKGAIFSQVVPQCVVNQVAYRPHDFILYRRPGDRQVSVAFIRSLTINQRTFYPIELFLGAATDNMPMASVLGKCLVIPVKDYLNAHPQNIPANRIFLCESRYDEKKRVFQPIRDWKRQLGADYEPTVPLIPRPAPIKLSKVPSPHAAAGAAGPSTPATPQAKVPPGSAVESPATGTSRSGRVTKKVRPSYAEPEEDEEEDAMDGDSDEEAGDKTYGGKPGKAQAALTTPTGGPSGQFSSNPMAMNPGAMMSPGMPSNMMFNPMAGNPMAFPGMMPFGPGAMNMGQSGFNPALMRPQASALPLHMQLQLQQFQNQQQMQAMGNPALLQQQMYMQMVQQQQMIQQQMFLQQQQQQQQQQLKGQTSPVLGSNPMAMAGNPMAMMMMGQPQSPNATGFAQMNTATMSNRGSVSGASSVSGSPNPNTATNAGPRRPSANEVAQRSAKAAATTAKKLTTPTGVHPLSPTGSANSVPDTPTTTNMIAELNHALPPQFWQQRTLTDHTPPPTATALIYRLQIATSDRQFFITLDLTDKAYSFHLHETARTVMVKPVSYHAYQRGPASDTGGGTTTTDLGPMFYILQQNARPLPPSSYVDGTGKFCKAAEFPLGIPATAITNPGLAPPPPARPQPAKPPGQGHQAPTPGAAPSTPTMTSPPMLPMSPPPLPGTSASTSSSHSDTTTGTATTPTTNGPATLPPALPLQGLPMALTASTPYATPIYETPLQPGLNVLELWISNFPPKDASNIVHTAIAKLPVSNRRSLETAPRYEQKVQLFVTK</sequence>
<feature type="compositionally biased region" description="Polar residues" evidence="10">
    <location>
        <begin position="835"/>
        <end position="852"/>
    </location>
</feature>
<evidence type="ECO:0000256" key="10">
    <source>
        <dbReference type="SAM" id="MobiDB-lite"/>
    </source>
</evidence>
<evidence type="ECO:0000256" key="4">
    <source>
        <dbReference type="ARBA" id="ARBA00023015"/>
    </source>
</evidence>
<keyword evidence="4" id="KW-0805">Transcription regulation</keyword>
<dbReference type="Pfam" id="PF01426">
    <property type="entry name" value="BAH"/>
    <property type="match status" value="1"/>
</dbReference>
<feature type="compositionally biased region" description="Basic and acidic residues" evidence="10">
    <location>
        <begin position="452"/>
        <end position="469"/>
    </location>
</feature>
<dbReference type="PANTHER" id="PTHR16062:SF19">
    <property type="entry name" value="PROTEIN POLYBROMO-1"/>
    <property type="match status" value="1"/>
</dbReference>
<dbReference type="SMART" id="SM00297">
    <property type="entry name" value="BROMO"/>
    <property type="match status" value="2"/>
</dbReference>
<feature type="compositionally biased region" description="Pro residues" evidence="10">
    <location>
        <begin position="1226"/>
        <end position="1239"/>
    </location>
</feature>
<dbReference type="Pfam" id="PF12796">
    <property type="entry name" value="Ank_2"/>
    <property type="match status" value="1"/>
</dbReference>
<dbReference type="SUPFAM" id="SSF47370">
    <property type="entry name" value="Bromodomain"/>
    <property type="match status" value="2"/>
</dbReference>
<feature type="domain" description="Bromo" evidence="11">
    <location>
        <begin position="177"/>
        <end position="247"/>
    </location>
</feature>
<feature type="region of interest" description="Disordered" evidence="10">
    <location>
        <begin position="1013"/>
        <end position="1080"/>
    </location>
</feature>
<dbReference type="Proteomes" id="UP001150569">
    <property type="component" value="Unassembled WGS sequence"/>
</dbReference>
<evidence type="ECO:0000256" key="3">
    <source>
        <dbReference type="ARBA" id="ARBA00022853"/>
    </source>
</evidence>
<dbReference type="InterPro" id="IPR043151">
    <property type="entry name" value="BAH_sf"/>
</dbReference>
<keyword evidence="7" id="KW-0539">Nucleus</keyword>
<feature type="compositionally biased region" description="Low complexity" evidence="10">
    <location>
        <begin position="1240"/>
        <end position="1261"/>
    </location>
</feature>
<dbReference type="PROSITE" id="PS50088">
    <property type="entry name" value="ANK_REPEAT"/>
    <property type="match status" value="1"/>
</dbReference>
<protein>
    <submittedName>
        <fullName evidence="13">Uncharacterized protein</fullName>
    </submittedName>
</protein>
<evidence type="ECO:0000256" key="7">
    <source>
        <dbReference type="ARBA" id="ARBA00023242"/>
    </source>
</evidence>
<feature type="compositionally biased region" description="Low complexity" evidence="10">
    <location>
        <begin position="1013"/>
        <end position="1031"/>
    </location>
</feature>
<keyword evidence="6" id="KW-0804">Transcription</keyword>
<feature type="compositionally biased region" description="Low complexity" evidence="10">
    <location>
        <begin position="85"/>
        <end position="100"/>
    </location>
</feature>
<dbReference type="InterPro" id="IPR002110">
    <property type="entry name" value="Ankyrin_rpt"/>
</dbReference>
<feature type="region of interest" description="Disordered" evidence="10">
    <location>
        <begin position="1220"/>
        <end position="1306"/>
    </location>
</feature>